<organism evidence="1 2">
    <name type="scientific">Acidisarcina polymorpha</name>
    <dbReference type="NCBI Taxonomy" id="2211140"/>
    <lineage>
        <taxon>Bacteria</taxon>
        <taxon>Pseudomonadati</taxon>
        <taxon>Acidobacteriota</taxon>
        <taxon>Terriglobia</taxon>
        <taxon>Terriglobales</taxon>
        <taxon>Acidobacteriaceae</taxon>
        <taxon>Acidisarcina</taxon>
    </lineage>
</organism>
<evidence type="ECO:0000313" key="1">
    <source>
        <dbReference type="EMBL" id="AXC10592.1"/>
    </source>
</evidence>
<reference evidence="1 2" key="1">
    <citation type="journal article" date="2018" name="Front. Microbiol.">
        <title>Hydrolytic Capabilities as a Key to Environmental Success: Chitinolytic and Cellulolytic Acidobacteria From Acidic Sub-arctic Soils and Boreal Peatlands.</title>
        <authorList>
            <person name="Belova S.E."/>
            <person name="Ravin N.V."/>
            <person name="Pankratov T.A."/>
            <person name="Rakitin A.L."/>
            <person name="Ivanova A.A."/>
            <person name="Beletsky A.V."/>
            <person name="Mardanov A.V."/>
            <person name="Sinninghe Damste J.S."/>
            <person name="Dedysh S.N."/>
        </authorList>
    </citation>
    <scope>NUCLEOTIDE SEQUENCE [LARGE SCALE GENOMIC DNA]</scope>
    <source>
        <strain evidence="1 2">SBC82</strain>
    </source>
</reference>
<evidence type="ECO:0008006" key="3">
    <source>
        <dbReference type="Google" id="ProtNLM"/>
    </source>
</evidence>
<dbReference type="AlphaFoldDB" id="A0A2Z5FV16"/>
<sequence>MAEQTKKEFRCADVGYTECGWKLEGNSEEEMVPTIQDHAAKVHHLELKEEAVQHVRQAIRDVA</sequence>
<dbReference type="KEGG" id="abas:ACPOL_1244"/>
<dbReference type="InterPro" id="IPR009409">
    <property type="entry name" value="DUF1059"/>
</dbReference>
<dbReference type="RefSeq" id="WP_161557222.1">
    <property type="nucleotide sequence ID" value="NZ_CP030840.1"/>
</dbReference>
<accession>A0A2Z5FV16</accession>
<evidence type="ECO:0000313" key="2">
    <source>
        <dbReference type="Proteomes" id="UP000253606"/>
    </source>
</evidence>
<gene>
    <name evidence="1" type="ORF">ACPOL_1244</name>
</gene>
<dbReference type="Pfam" id="PF06348">
    <property type="entry name" value="DUF1059"/>
    <property type="match status" value="1"/>
</dbReference>
<dbReference type="Proteomes" id="UP000253606">
    <property type="component" value="Chromosome"/>
</dbReference>
<keyword evidence="2" id="KW-1185">Reference proteome</keyword>
<name>A0A2Z5FV16_9BACT</name>
<dbReference type="EMBL" id="CP030840">
    <property type="protein sequence ID" value="AXC10592.1"/>
    <property type="molecule type" value="Genomic_DNA"/>
</dbReference>
<protein>
    <recommendedName>
        <fullName evidence="3">Small metal-binding protein</fullName>
    </recommendedName>
</protein>
<proteinExistence type="predicted"/>